<dbReference type="Proteomes" id="UP000654075">
    <property type="component" value="Unassembled WGS sequence"/>
</dbReference>
<gene>
    <name evidence="3" type="ORF">PGLA1383_LOCUS3944</name>
</gene>
<protein>
    <recommendedName>
        <fullName evidence="2">Tyrosine-protein kinase ephrin type A/B receptor-like domain-containing protein</fullName>
    </recommendedName>
</protein>
<evidence type="ECO:0000313" key="3">
    <source>
        <dbReference type="EMBL" id="CAE8585023.1"/>
    </source>
</evidence>
<dbReference type="EMBL" id="CAJNNV010001422">
    <property type="protein sequence ID" value="CAE8585023.1"/>
    <property type="molecule type" value="Genomic_DNA"/>
</dbReference>
<dbReference type="InterPro" id="IPR011641">
    <property type="entry name" value="Tyr-kin_ephrin_A/B_rcpt-like"/>
</dbReference>
<organism evidence="3 4">
    <name type="scientific">Polarella glacialis</name>
    <name type="common">Dinoflagellate</name>
    <dbReference type="NCBI Taxonomy" id="89957"/>
    <lineage>
        <taxon>Eukaryota</taxon>
        <taxon>Sar</taxon>
        <taxon>Alveolata</taxon>
        <taxon>Dinophyceae</taxon>
        <taxon>Suessiales</taxon>
        <taxon>Suessiaceae</taxon>
        <taxon>Polarella</taxon>
    </lineage>
</organism>
<reference evidence="3" key="1">
    <citation type="submission" date="2021-02" db="EMBL/GenBank/DDBJ databases">
        <authorList>
            <person name="Dougan E. K."/>
            <person name="Rhodes N."/>
            <person name="Thang M."/>
            <person name="Chan C."/>
        </authorList>
    </citation>
    <scope>NUCLEOTIDE SEQUENCE</scope>
</reference>
<dbReference type="Pfam" id="PF07699">
    <property type="entry name" value="Ephrin_rec_like"/>
    <property type="match status" value="1"/>
</dbReference>
<dbReference type="OMA" id="YNTSHHE"/>
<dbReference type="SMART" id="SM01411">
    <property type="entry name" value="Ephrin_rec_like"/>
    <property type="match status" value="1"/>
</dbReference>
<dbReference type="PANTHER" id="PTHR46967">
    <property type="entry name" value="INSULIN-LIKE GROWTH FACTOR BINDING PROTEIN,N-TERMINAL"/>
    <property type="match status" value="1"/>
</dbReference>
<dbReference type="OrthoDB" id="439917at2759"/>
<sequence length="738" mass="79806">APHRGLPWEICRRHFAKPRIERWENMKPIIIRPTQRPRKIGVKDEKTTSPKKMKPLTGALAAWQQCLLEPLDDGGLSLARRAQELESRRAMLERRCRAAHEVAASMSDDRSSQLAGAATDDLKAPSSEVGSELGSWTCAGLHLRDMWHRTMMLAVLLLGLAISVGARTCLPDALPENQRSNITVGGVSMPLGVWSCQWASGYISAHVYAILAGEVLGYQTKEGGGSSSKQMVFALGGWIAKIGEMAPLLMGGMGYEGLEGMYIMDTPLSAALSDSGLHLEYYGSFNSSWYSPEAYFPKISTIDLSLMKKCSTGRMSFSEDANIYVRATGDYDGVVNVSGQLKLKCWNDVWWLSPACRNTPQSCIPVVSGGDSWALGEMIQQMSFYNMPMAFGTAIDKSKYKSINIANNGMLYTFEPDTTFIAQKPKIIRFLPINAGEYIQGIYGTASAGTILGNWYFKDLKAVADRAHILLRNYKLSQDNINGMIGDVVSVGDNDHWAGACRWVIKNRNLWRSWIPDSTTCSQGKGLVDSAGQLVEKRSQAVDCKVCPVGRASIAMTDGKGPTRFCLQCPKGKSQGLPGEQECVPCLIGSYSAVPGSMACSLCAVGSYGSLEGLSACSVCGKGTISEKLRSTNKAIMVQGEEEWVAYEGAVSFDACGCRKGTRMDASGECLPGGEGLKCDGSGNVSVYTAADSPGIVFQCFGDSKPICQSLEAVSQADGCWPNLGGLMLPVFLYLAHL</sequence>
<comment type="caution">
    <text evidence="3">The sequence shown here is derived from an EMBL/GenBank/DDBJ whole genome shotgun (WGS) entry which is preliminary data.</text>
</comment>
<feature type="domain" description="Tyrosine-protein kinase ephrin type A/B receptor-like" evidence="2">
    <location>
        <begin position="589"/>
        <end position="634"/>
    </location>
</feature>
<dbReference type="AlphaFoldDB" id="A0A813DDY9"/>
<evidence type="ECO:0000313" key="4">
    <source>
        <dbReference type="Proteomes" id="UP000654075"/>
    </source>
</evidence>
<keyword evidence="4" id="KW-1185">Reference proteome</keyword>
<feature type="region of interest" description="Disordered" evidence="1">
    <location>
        <begin position="107"/>
        <end position="127"/>
    </location>
</feature>
<feature type="non-terminal residue" evidence="3">
    <location>
        <position position="1"/>
    </location>
</feature>
<name>A0A813DDY9_POLGL</name>
<dbReference type="Gene3D" id="2.10.50.10">
    <property type="entry name" value="Tumor Necrosis Factor Receptor, subunit A, domain 2"/>
    <property type="match status" value="1"/>
</dbReference>
<dbReference type="PANTHER" id="PTHR46967:SF1">
    <property type="entry name" value="KERATIN-ASSOCIATED PROTEIN 16-1-LIKE"/>
    <property type="match status" value="1"/>
</dbReference>
<proteinExistence type="predicted"/>
<evidence type="ECO:0000256" key="1">
    <source>
        <dbReference type="SAM" id="MobiDB-lite"/>
    </source>
</evidence>
<accession>A0A813DDY9</accession>
<evidence type="ECO:0000259" key="2">
    <source>
        <dbReference type="Pfam" id="PF07699"/>
    </source>
</evidence>